<sequence length="334" mass="38511">MNSFWSFLDNYVFARLPSIRIVADDLESSDSDSGSSYYASRSVKKRRPSLRRPSYSNIATNNNAARSQRVDRDLEWGEDTELQRRSSTRDRDRQRRESDRQQRDEAREQREQERQQREEIRERERELARERDQEREREMQQLRARLAEYDREREKDRMLIQSLETENASLQSKVTTVQTSLSNALAQLSAITTKYSTLRTQHTSLQEKWAAIQSQPVTPIRSPTSPPLELKTLHDKYDGLKGAYGQAITELKEKKEEVKSLRTFLNRTDEWSGAQIIQSVKDLNGEIVQLAALIADEFCFPISSPTPTVSGGGFCQGEMATLPIRASISCEQLA</sequence>
<evidence type="ECO:0000256" key="1">
    <source>
        <dbReference type="SAM" id="MobiDB-lite"/>
    </source>
</evidence>
<feature type="region of interest" description="Disordered" evidence="1">
    <location>
        <begin position="26"/>
        <end position="136"/>
    </location>
</feature>
<dbReference type="InParanoid" id="A0A165VLI5"/>
<evidence type="ECO:0000313" key="3">
    <source>
        <dbReference type="Proteomes" id="UP000076761"/>
    </source>
</evidence>
<reference evidence="2 3" key="1">
    <citation type="journal article" date="2016" name="Mol. Biol. Evol.">
        <title>Comparative Genomics of Early-Diverging Mushroom-Forming Fungi Provides Insights into the Origins of Lignocellulose Decay Capabilities.</title>
        <authorList>
            <person name="Nagy L.G."/>
            <person name="Riley R."/>
            <person name="Tritt A."/>
            <person name="Adam C."/>
            <person name="Daum C."/>
            <person name="Floudas D."/>
            <person name="Sun H."/>
            <person name="Yadav J.S."/>
            <person name="Pangilinan J."/>
            <person name="Larsson K.H."/>
            <person name="Matsuura K."/>
            <person name="Barry K."/>
            <person name="Labutti K."/>
            <person name="Kuo R."/>
            <person name="Ohm R.A."/>
            <person name="Bhattacharya S.S."/>
            <person name="Shirouzu T."/>
            <person name="Yoshinaga Y."/>
            <person name="Martin F.M."/>
            <person name="Grigoriev I.V."/>
            <person name="Hibbett D.S."/>
        </authorList>
    </citation>
    <scope>NUCLEOTIDE SEQUENCE [LARGE SCALE GENOMIC DNA]</scope>
    <source>
        <strain evidence="2 3">HHB14362 ss-1</strain>
    </source>
</reference>
<feature type="compositionally biased region" description="Polar residues" evidence="1">
    <location>
        <begin position="54"/>
        <end position="66"/>
    </location>
</feature>
<proteinExistence type="predicted"/>
<dbReference type="STRING" id="1314782.A0A165VLI5"/>
<feature type="compositionally biased region" description="Basic and acidic residues" evidence="1">
    <location>
        <begin position="68"/>
        <end position="136"/>
    </location>
</feature>
<evidence type="ECO:0000313" key="2">
    <source>
        <dbReference type="EMBL" id="KZT29850.1"/>
    </source>
</evidence>
<dbReference type="EMBL" id="KV425553">
    <property type="protein sequence ID" value="KZT29850.1"/>
    <property type="molecule type" value="Genomic_DNA"/>
</dbReference>
<name>A0A165VLI5_9AGAM</name>
<keyword evidence="3" id="KW-1185">Reference proteome</keyword>
<dbReference type="Proteomes" id="UP000076761">
    <property type="component" value="Unassembled WGS sequence"/>
</dbReference>
<dbReference type="OrthoDB" id="3222645at2759"/>
<protein>
    <submittedName>
        <fullName evidence="2">Uncharacterized protein</fullName>
    </submittedName>
</protein>
<feature type="compositionally biased region" description="Low complexity" evidence="1">
    <location>
        <begin position="31"/>
        <end position="41"/>
    </location>
</feature>
<organism evidence="2 3">
    <name type="scientific">Neolentinus lepideus HHB14362 ss-1</name>
    <dbReference type="NCBI Taxonomy" id="1314782"/>
    <lineage>
        <taxon>Eukaryota</taxon>
        <taxon>Fungi</taxon>
        <taxon>Dikarya</taxon>
        <taxon>Basidiomycota</taxon>
        <taxon>Agaricomycotina</taxon>
        <taxon>Agaricomycetes</taxon>
        <taxon>Gloeophyllales</taxon>
        <taxon>Gloeophyllaceae</taxon>
        <taxon>Neolentinus</taxon>
    </lineage>
</organism>
<accession>A0A165VLI5</accession>
<dbReference type="AlphaFoldDB" id="A0A165VLI5"/>
<gene>
    <name evidence="2" type="ORF">NEOLEDRAFT_480490</name>
</gene>